<keyword evidence="1" id="KW-0670">Pyruvate</keyword>
<proteinExistence type="predicted"/>
<dbReference type="InterPro" id="IPR039556">
    <property type="entry name" value="ICL/PEPM"/>
</dbReference>
<keyword evidence="1" id="KW-0456">Lyase</keyword>
<dbReference type="SUPFAM" id="SSF51621">
    <property type="entry name" value="Phosphoenolpyruvate/pyruvate domain"/>
    <property type="match status" value="1"/>
</dbReference>
<sequence>MSPAFHALHQRAQPLMLPNAWDAGSARLIESLGARAIATTSADLAWSLGYRDGDLLPVDLHVAGIGAIARVITIPLSADIEGCYSDDPSEVGAMVARLIDLGVAGINLQNGAAHPDLLCVKIGAARRAADRLGVSLYINARTDVFYRALVPPEARVAETLARAARYRDAGADGLFPLGLADPVQTRAVAGGTELLLNVIAWPGLPSAPELGALGVRRVSAGSWIPQTLWAHTTALVTGFLADGRSEPLFAAAAPYAAINAAFAASSLPP</sequence>
<dbReference type="PANTHER" id="PTHR42905:SF16">
    <property type="entry name" value="CARBOXYPHOSPHONOENOLPYRUVATE PHOSPHONOMUTASE-LIKE PROTEIN (AFU_ORTHOLOGUE AFUA_5G07230)"/>
    <property type="match status" value="1"/>
</dbReference>
<protein>
    <submittedName>
        <fullName evidence="1">Isocitrate lyase/phosphoenolpyruvate mutase family protein</fullName>
    </submittedName>
</protein>
<reference evidence="1 2" key="1">
    <citation type="submission" date="2018-04" db="EMBL/GenBank/DDBJ databases">
        <title>Massilia violaceinigra sp. nov., a novel purple-pigmented bacterium isolated from Tianshan glacier, Xinjiang, China.</title>
        <authorList>
            <person name="Wang H."/>
        </authorList>
    </citation>
    <scope>NUCLEOTIDE SEQUENCE [LARGE SCALE GENOMIC DNA]</scope>
    <source>
        <strain evidence="1 2">B448-2</strain>
    </source>
</reference>
<dbReference type="RefSeq" id="WP_106757423.1">
    <property type="nucleotide sequence ID" value="NZ_PXWF02000173.1"/>
</dbReference>
<comment type="caution">
    <text evidence="1">The sequence shown here is derived from an EMBL/GenBank/DDBJ whole genome shotgun (WGS) entry which is preliminary data.</text>
</comment>
<name>A0A2U2HM46_9BURK</name>
<dbReference type="AlphaFoldDB" id="A0A2U2HM46"/>
<accession>A0A2U2HM46</accession>
<evidence type="ECO:0000313" key="2">
    <source>
        <dbReference type="Proteomes" id="UP000241421"/>
    </source>
</evidence>
<dbReference type="OrthoDB" id="9785398at2"/>
<evidence type="ECO:0000313" key="1">
    <source>
        <dbReference type="EMBL" id="PWF48594.1"/>
    </source>
</evidence>
<dbReference type="GO" id="GO:0016829">
    <property type="term" value="F:lyase activity"/>
    <property type="evidence" value="ECO:0007669"/>
    <property type="project" value="UniProtKB-KW"/>
</dbReference>
<organism evidence="1 2">
    <name type="scientific">Massilia glaciei</name>
    <dbReference type="NCBI Taxonomy" id="1524097"/>
    <lineage>
        <taxon>Bacteria</taxon>
        <taxon>Pseudomonadati</taxon>
        <taxon>Pseudomonadota</taxon>
        <taxon>Betaproteobacteria</taxon>
        <taxon>Burkholderiales</taxon>
        <taxon>Oxalobacteraceae</taxon>
        <taxon>Telluria group</taxon>
        <taxon>Massilia</taxon>
    </lineage>
</organism>
<dbReference type="EMBL" id="PXWF02000173">
    <property type="protein sequence ID" value="PWF48594.1"/>
    <property type="molecule type" value="Genomic_DNA"/>
</dbReference>
<dbReference type="InterPro" id="IPR015813">
    <property type="entry name" value="Pyrv/PenolPyrv_kinase-like_dom"/>
</dbReference>
<dbReference type="Proteomes" id="UP000241421">
    <property type="component" value="Unassembled WGS sequence"/>
</dbReference>
<dbReference type="InterPro" id="IPR040442">
    <property type="entry name" value="Pyrv_kinase-like_dom_sf"/>
</dbReference>
<keyword evidence="2" id="KW-1185">Reference proteome</keyword>
<dbReference type="CDD" id="cd00377">
    <property type="entry name" value="ICL_PEPM"/>
    <property type="match status" value="1"/>
</dbReference>
<dbReference type="Pfam" id="PF13714">
    <property type="entry name" value="PEP_mutase"/>
    <property type="match status" value="1"/>
</dbReference>
<dbReference type="PANTHER" id="PTHR42905">
    <property type="entry name" value="PHOSPHOENOLPYRUVATE CARBOXYLASE"/>
    <property type="match status" value="1"/>
</dbReference>
<gene>
    <name evidence="1" type="ORF">C7C56_010835</name>
</gene>
<dbReference type="Gene3D" id="3.20.20.60">
    <property type="entry name" value="Phosphoenolpyruvate-binding domains"/>
    <property type="match status" value="1"/>
</dbReference>